<evidence type="ECO:0000313" key="3">
    <source>
        <dbReference type="Proteomes" id="UP000054560"/>
    </source>
</evidence>
<dbReference type="EMBL" id="KQ242007">
    <property type="protein sequence ID" value="KNC81685.1"/>
    <property type="molecule type" value="Genomic_DNA"/>
</dbReference>
<proteinExistence type="predicted"/>
<dbReference type="Proteomes" id="UP000054560">
    <property type="component" value="Unassembled WGS sequence"/>
</dbReference>
<organism evidence="2 3">
    <name type="scientific">Sphaeroforma arctica JP610</name>
    <dbReference type="NCBI Taxonomy" id="667725"/>
    <lineage>
        <taxon>Eukaryota</taxon>
        <taxon>Ichthyosporea</taxon>
        <taxon>Ichthyophonida</taxon>
        <taxon>Sphaeroforma</taxon>
    </lineage>
</organism>
<evidence type="ECO:0000256" key="1">
    <source>
        <dbReference type="SAM" id="MobiDB-lite"/>
    </source>
</evidence>
<feature type="non-terminal residue" evidence="2">
    <location>
        <position position="132"/>
    </location>
</feature>
<keyword evidence="3" id="KW-1185">Reference proteome</keyword>
<dbReference type="RefSeq" id="XP_014155587.1">
    <property type="nucleotide sequence ID" value="XM_014300112.1"/>
</dbReference>
<sequence>MEPETVLGYFMTALFGFDTDKLQANTTSNRPNSNNNSNNNNNTHSRSRKDSLAKDDTGAVATRFDLGKYRATVFSLDAITQQPTTILGYFLVAMFGLPEIEDIERERERDSISFQKMRTLPIGMTSGLSKHT</sequence>
<accession>A0A0L0FXX8</accession>
<feature type="region of interest" description="Disordered" evidence="1">
    <location>
        <begin position="23"/>
        <end position="56"/>
    </location>
</feature>
<reference evidence="2 3" key="1">
    <citation type="submission" date="2011-02" db="EMBL/GenBank/DDBJ databases">
        <title>The Genome Sequence of Sphaeroforma arctica JP610.</title>
        <authorList>
            <consortium name="The Broad Institute Genome Sequencing Platform"/>
            <person name="Russ C."/>
            <person name="Cuomo C."/>
            <person name="Young S.K."/>
            <person name="Zeng Q."/>
            <person name="Gargeya S."/>
            <person name="Alvarado L."/>
            <person name="Berlin A."/>
            <person name="Chapman S.B."/>
            <person name="Chen Z."/>
            <person name="Freedman E."/>
            <person name="Gellesch M."/>
            <person name="Goldberg J."/>
            <person name="Griggs A."/>
            <person name="Gujja S."/>
            <person name="Heilman E."/>
            <person name="Heiman D."/>
            <person name="Howarth C."/>
            <person name="Mehta T."/>
            <person name="Neiman D."/>
            <person name="Pearson M."/>
            <person name="Roberts A."/>
            <person name="Saif S."/>
            <person name="Shea T."/>
            <person name="Shenoy N."/>
            <person name="Sisk P."/>
            <person name="Stolte C."/>
            <person name="Sykes S."/>
            <person name="White J."/>
            <person name="Yandava C."/>
            <person name="Burger G."/>
            <person name="Gray M.W."/>
            <person name="Holland P.W.H."/>
            <person name="King N."/>
            <person name="Lang F.B.F."/>
            <person name="Roger A.J."/>
            <person name="Ruiz-Trillo I."/>
            <person name="Haas B."/>
            <person name="Nusbaum C."/>
            <person name="Birren B."/>
        </authorList>
    </citation>
    <scope>NUCLEOTIDE SEQUENCE [LARGE SCALE GENOMIC DNA]</scope>
    <source>
        <strain evidence="2 3">JP610</strain>
    </source>
</reference>
<feature type="compositionally biased region" description="Low complexity" evidence="1">
    <location>
        <begin position="25"/>
        <end position="44"/>
    </location>
</feature>
<dbReference type="AlphaFoldDB" id="A0A0L0FXX8"/>
<name>A0A0L0FXX8_9EUKA</name>
<protein>
    <submittedName>
        <fullName evidence="2">Uncharacterized protein</fullName>
    </submittedName>
</protein>
<evidence type="ECO:0000313" key="2">
    <source>
        <dbReference type="EMBL" id="KNC81685.1"/>
    </source>
</evidence>
<dbReference type="GeneID" id="25906499"/>
<gene>
    <name evidence="2" type="ORF">SARC_05995</name>
</gene>